<dbReference type="SUPFAM" id="SSF53098">
    <property type="entry name" value="Ribonuclease H-like"/>
    <property type="match status" value="1"/>
</dbReference>
<dbReference type="Proteomes" id="UP001162162">
    <property type="component" value="Unassembled WGS sequence"/>
</dbReference>
<dbReference type="Pfam" id="PF05699">
    <property type="entry name" value="Dimer_Tnp_hAT"/>
    <property type="match status" value="1"/>
</dbReference>
<sequence length="502" mass="58114">MTKLNGFLTIPLFFRVTDTFLALLPLQGARAHDLYEKIVNFFDHNEIPWRNNLIGFASDGANVMAGRISSLTTKLKAQTQNLFTLKCTCICHSFSFPKRFDTLKEFQTFTDTPIHKILHPSQTRWLSLESAVNRILEQYNALVLFFTDATISEGVLAAQNILNYLRDLLTKPFLLFLQFVLPRFNNLNKETQSETPKIHNLYNSISSTYKVLLEYFIKKRKSANQICKRFDFNNEVLINMKLIDPAKIINEKPPSIIPLAKHFPNLVNENKIQPLDNEWRLLRNSEILKDFSGLNINAEEFWAKSSKIQSGDNSFTFPLLSSFAFNMLSLPHSSANVERTASQVNLMKPTHRNHLSRESGGFVRSGRNSKRTTTKNSWDPQKLKIALNEIKKGRKIREVGRAFNIPESTLRKQKNAEIPEATRLGRKSVFSSAIETQLKEYVLILAKLFYDLTPIQLRRLAFRYTEELQMEHTFSMIQEAALKIMWHLCWYPMLLIPYLKDI</sequence>
<dbReference type="GO" id="GO:0005634">
    <property type="term" value="C:nucleus"/>
    <property type="evidence" value="ECO:0007669"/>
    <property type="project" value="UniProtKB-SubCell"/>
</dbReference>
<evidence type="ECO:0000259" key="4">
    <source>
        <dbReference type="Pfam" id="PF05699"/>
    </source>
</evidence>
<comment type="caution">
    <text evidence="5">The sequence shown here is derived from an EMBL/GenBank/DDBJ whole genome shotgun (WGS) entry which is preliminary data.</text>
</comment>
<dbReference type="AlphaFoldDB" id="A0AAV8XLX7"/>
<dbReference type="EMBL" id="JAPWTK010000460">
    <property type="protein sequence ID" value="KAJ8939882.1"/>
    <property type="molecule type" value="Genomic_DNA"/>
</dbReference>
<feature type="region of interest" description="Disordered" evidence="2">
    <location>
        <begin position="353"/>
        <end position="377"/>
    </location>
</feature>
<evidence type="ECO:0000313" key="5">
    <source>
        <dbReference type="EMBL" id="KAJ8939882.1"/>
    </source>
</evidence>
<dbReference type="PANTHER" id="PTHR37162">
    <property type="entry name" value="HAT FAMILY DIMERISATION DOMAINCONTAINING PROTEIN-RELATED"/>
    <property type="match status" value="1"/>
</dbReference>
<organism evidence="5 6">
    <name type="scientific">Aromia moschata</name>
    <dbReference type="NCBI Taxonomy" id="1265417"/>
    <lineage>
        <taxon>Eukaryota</taxon>
        <taxon>Metazoa</taxon>
        <taxon>Ecdysozoa</taxon>
        <taxon>Arthropoda</taxon>
        <taxon>Hexapoda</taxon>
        <taxon>Insecta</taxon>
        <taxon>Pterygota</taxon>
        <taxon>Neoptera</taxon>
        <taxon>Endopterygota</taxon>
        <taxon>Coleoptera</taxon>
        <taxon>Polyphaga</taxon>
        <taxon>Cucujiformia</taxon>
        <taxon>Chrysomeloidea</taxon>
        <taxon>Cerambycidae</taxon>
        <taxon>Cerambycinae</taxon>
        <taxon>Callichromatini</taxon>
        <taxon>Aromia</taxon>
    </lineage>
</organism>
<dbReference type="PANTHER" id="PTHR37162:SF1">
    <property type="entry name" value="BED-TYPE DOMAIN-CONTAINING PROTEIN"/>
    <property type="match status" value="1"/>
</dbReference>
<evidence type="ECO:0000256" key="1">
    <source>
        <dbReference type="ARBA" id="ARBA00004123"/>
    </source>
</evidence>
<keyword evidence="6" id="KW-1185">Reference proteome</keyword>
<dbReference type="InterPro" id="IPR012337">
    <property type="entry name" value="RNaseH-like_sf"/>
</dbReference>
<dbReference type="GO" id="GO:0046983">
    <property type="term" value="F:protein dimerization activity"/>
    <property type="evidence" value="ECO:0007669"/>
    <property type="project" value="InterPro"/>
</dbReference>
<evidence type="ECO:0000256" key="3">
    <source>
        <dbReference type="SAM" id="SignalP"/>
    </source>
</evidence>
<evidence type="ECO:0000313" key="6">
    <source>
        <dbReference type="Proteomes" id="UP001162162"/>
    </source>
</evidence>
<reference evidence="5" key="1">
    <citation type="journal article" date="2023" name="Insect Mol. Biol.">
        <title>Genome sequencing provides insights into the evolution of gene families encoding plant cell wall-degrading enzymes in longhorned beetles.</title>
        <authorList>
            <person name="Shin N.R."/>
            <person name="Okamura Y."/>
            <person name="Kirsch R."/>
            <person name="Pauchet Y."/>
        </authorList>
    </citation>
    <scope>NUCLEOTIDE SEQUENCE</scope>
    <source>
        <strain evidence="5">AMC_N1</strain>
    </source>
</reference>
<protein>
    <recommendedName>
        <fullName evidence="4">HAT C-terminal dimerisation domain-containing protein</fullName>
    </recommendedName>
</protein>
<keyword evidence="3" id="KW-0732">Signal</keyword>
<dbReference type="InterPro" id="IPR008906">
    <property type="entry name" value="HATC_C_dom"/>
</dbReference>
<evidence type="ECO:0000256" key="2">
    <source>
        <dbReference type="SAM" id="MobiDB-lite"/>
    </source>
</evidence>
<feature type="chain" id="PRO_5043541242" description="HAT C-terminal dimerisation domain-containing protein" evidence="3">
    <location>
        <begin position="32"/>
        <end position="502"/>
    </location>
</feature>
<comment type="subcellular location">
    <subcellularLocation>
        <location evidence="1">Nucleus</location>
    </subcellularLocation>
</comment>
<name>A0AAV8XLX7_9CUCU</name>
<accession>A0AAV8XLX7</accession>
<feature type="signal peptide" evidence="3">
    <location>
        <begin position="1"/>
        <end position="31"/>
    </location>
</feature>
<dbReference type="SUPFAM" id="SSF46689">
    <property type="entry name" value="Homeodomain-like"/>
    <property type="match status" value="1"/>
</dbReference>
<proteinExistence type="predicted"/>
<feature type="domain" description="HAT C-terminal dimerisation" evidence="4">
    <location>
        <begin position="286"/>
        <end position="359"/>
    </location>
</feature>
<gene>
    <name evidence="5" type="ORF">NQ318_023222</name>
</gene>
<dbReference type="InterPro" id="IPR009057">
    <property type="entry name" value="Homeodomain-like_sf"/>
</dbReference>